<dbReference type="Gene3D" id="3.30.420.10">
    <property type="entry name" value="Ribonuclease H-like superfamily/Ribonuclease H"/>
    <property type="match status" value="1"/>
</dbReference>
<dbReference type="InterPro" id="IPR052160">
    <property type="entry name" value="Gypsy_RT_Integrase-like"/>
</dbReference>
<proteinExistence type="predicted"/>
<dbReference type="EMBL" id="KV013372">
    <property type="protein sequence ID" value="KZV23809.1"/>
    <property type="molecule type" value="Genomic_DNA"/>
</dbReference>
<evidence type="ECO:0000313" key="1">
    <source>
        <dbReference type="EMBL" id="KZV23809.1"/>
    </source>
</evidence>
<dbReference type="InterPro" id="IPR012337">
    <property type="entry name" value="RNaseH-like_sf"/>
</dbReference>
<dbReference type="AlphaFoldDB" id="A0A2Z7AWH5"/>
<dbReference type="PANTHER" id="PTHR47266">
    <property type="entry name" value="ENDONUCLEASE-RELATED"/>
    <property type="match status" value="1"/>
</dbReference>
<gene>
    <name evidence="1" type="ORF">F511_22871</name>
</gene>
<dbReference type="OrthoDB" id="5554229at2759"/>
<organism evidence="1 2">
    <name type="scientific">Dorcoceras hygrometricum</name>
    <dbReference type="NCBI Taxonomy" id="472368"/>
    <lineage>
        <taxon>Eukaryota</taxon>
        <taxon>Viridiplantae</taxon>
        <taxon>Streptophyta</taxon>
        <taxon>Embryophyta</taxon>
        <taxon>Tracheophyta</taxon>
        <taxon>Spermatophyta</taxon>
        <taxon>Magnoliopsida</taxon>
        <taxon>eudicotyledons</taxon>
        <taxon>Gunneridae</taxon>
        <taxon>Pentapetalae</taxon>
        <taxon>asterids</taxon>
        <taxon>lamiids</taxon>
        <taxon>Lamiales</taxon>
        <taxon>Gesneriaceae</taxon>
        <taxon>Didymocarpoideae</taxon>
        <taxon>Trichosporeae</taxon>
        <taxon>Loxocarpinae</taxon>
        <taxon>Dorcoceras</taxon>
    </lineage>
</organism>
<protein>
    <recommendedName>
        <fullName evidence="3">Integrase catalytic domain-containing protein</fullName>
    </recommendedName>
</protein>
<name>A0A2Z7AWH5_9LAMI</name>
<dbReference type="SUPFAM" id="SSF53098">
    <property type="entry name" value="Ribonuclease H-like"/>
    <property type="match status" value="1"/>
</dbReference>
<dbReference type="InterPro" id="IPR036397">
    <property type="entry name" value="RNaseH_sf"/>
</dbReference>
<keyword evidence="2" id="KW-1185">Reference proteome</keyword>
<accession>A0A2Z7AWH5</accession>
<reference evidence="1 2" key="1">
    <citation type="journal article" date="2015" name="Proc. Natl. Acad. Sci. U.S.A.">
        <title>The resurrection genome of Boea hygrometrica: A blueprint for survival of dehydration.</title>
        <authorList>
            <person name="Xiao L."/>
            <person name="Yang G."/>
            <person name="Zhang L."/>
            <person name="Yang X."/>
            <person name="Zhao S."/>
            <person name="Ji Z."/>
            <person name="Zhou Q."/>
            <person name="Hu M."/>
            <person name="Wang Y."/>
            <person name="Chen M."/>
            <person name="Xu Y."/>
            <person name="Jin H."/>
            <person name="Xiao X."/>
            <person name="Hu G."/>
            <person name="Bao F."/>
            <person name="Hu Y."/>
            <person name="Wan P."/>
            <person name="Li L."/>
            <person name="Deng X."/>
            <person name="Kuang T."/>
            <person name="Xiang C."/>
            <person name="Zhu J.K."/>
            <person name="Oliver M.J."/>
            <person name="He Y."/>
        </authorList>
    </citation>
    <scope>NUCLEOTIDE SEQUENCE [LARGE SCALE GENOMIC DNA]</scope>
    <source>
        <strain evidence="2">cv. XS01</strain>
    </source>
</reference>
<dbReference type="Proteomes" id="UP000250235">
    <property type="component" value="Unassembled WGS sequence"/>
</dbReference>
<evidence type="ECO:0000313" key="2">
    <source>
        <dbReference type="Proteomes" id="UP000250235"/>
    </source>
</evidence>
<sequence>MSSSYHPKTDGQTKVLNRCLETYLRCFSSEQPRTWALWIHWAEYWYNTAYHTAVGLTSFEIVYGRKAPKIVQLWPQETAVASVAQELADGDELLRQVKYNLQRAQQRMTKQANAHRQTHIGKRA</sequence>
<dbReference type="GO" id="GO:0003676">
    <property type="term" value="F:nucleic acid binding"/>
    <property type="evidence" value="ECO:0007669"/>
    <property type="project" value="InterPro"/>
</dbReference>
<evidence type="ECO:0008006" key="3">
    <source>
        <dbReference type="Google" id="ProtNLM"/>
    </source>
</evidence>